<dbReference type="Pfam" id="PF08238">
    <property type="entry name" value="Sel1"/>
    <property type="match status" value="6"/>
</dbReference>
<name>A0A9N8VQ02_9GLOM</name>
<evidence type="ECO:0000313" key="2">
    <source>
        <dbReference type="EMBL" id="CAG8462687.1"/>
    </source>
</evidence>
<gene>
    <name evidence="2" type="ORF">ALEPTO_LOCUS1622</name>
</gene>
<comment type="caution">
    <text evidence="2">The sequence shown here is derived from an EMBL/GenBank/DDBJ whole genome shotgun (WGS) entry which is preliminary data.</text>
</comment>
<keyword evidence="3" id="KW-1185">Reference proteome</keyword>
<evidence type="ECO:0000256" key="1">
    <source>
        <dbReference type="ARBA" id="ARBA00038101"/>
    </source>
</evidence>
<reference evidence="2" key="1">
    <citation type="submission" date="2021-06" db="EMBL/GenBank/DDBJ databases">
        <authorList>
            <person name="Kallberg Y."/>
            <person name="Tangrot J."/>
            <person name="Rosling A."/>
        </authorList>
    </citation>
    <scope>NUCLEOTIDE SEQUENCE</scope>
    <source>
        <strain evidence="2">FL130A</strain>
    </source>
</reference>
<dbReference type="Proteomes" id="UP000789508">
    <property type="component" value="Unassembled WGS sequence"/>
</dbReference>
<dbReference type="EMBL" id="CAJVPS010000189">
    <property type="protein sequence ID" value="CAG8462687.1"/>
    <property type="molecule type" value="Genomic_DNA"/>
</dbReference>
<dbReference type="OrthoDB" id="272077at2759"/>
<dbReference type="PANTHER" id="PTHR11102:SF160">
    <property type="entry name" value="ERAD-ASSOCIATED E3 UBIQUITIN-PROTEIN LIGASE COMPONENT HRD3"/>
    <property type="match status" value="1"/>
</dbReference>
<dbReference type="PANTHER" id="PTHR11102">
    <property type="entry name" value="SEL-1-LIKE PROTEIN"/>
    <property type="match status" value="1"/>
</dbReference>
<accession>A0A9N8VQ02</accession>
<protein>
    <submittedName>
        <fullName evidence="2">13186_t:CDS:1</fullName>
    </submittedName>
</protein>
<sequence>MLRDENSSVYASLLGFFYLYGIGTTVDRNSALRWYQIGAEQGIFIAEFHTAFFYIEDNRLDEGFRLFQKSANNGSDIARLGLGWCYEFGYGFPQDAKKALEQFREVALRGNCGGMYYYAVALSDGIDGQANMSEAELWFKKAAEAGHWDAQNTIAEIYWYKKHDLLRAYYWFLKSAENSCPYAQRNLGRFEFCEKQDTHAAIKWYRRALGHGYMTSLLDFLNG</sequence>
<dbReference type="AlphaFoldDB" id="A0A9N8VQ02"/>
<organism evidence="2 3">
    <name type="scientific">Ambispora leptoticha</name>
    <dbReference type="NCBI Taxonomy" id="144679"/>
    <lineage>
        <taxon>Eukaryota</taxon>
        <taxon>Fungi</taxon>
        <taxon>Fungi incertae sedis</taxon>
        <taxon>Mucoromycota</taxon>
        <taxon>Glomeromycotina</taxon>
        <taxon>Glomeromycetes</taxon>
        <taxon>Archaeosporales</taxon>
        <taxon>Ambisporaceae</taxon>
        <taxon>Ambispora</taxon>
    </lineage>
</organism>
<evidence type="ECO:0000313" key="3">
    <source>
        <dbReference type="Proteomes" id="UP000789508"/>
    </source>
</evidence>
<dbReference type="SUPFAM" id="SSF81901">
    <property type="entry name" value="HCP-like"/>
    <property type="match status" value="1"/>
</dbReference>
<comment type="similarity">
    <text evidence="1">Belongs to the sel-1 family.</text>
</comment>
<dbReference type="InterPro" id="IPR006597">
    <property type="entry name" value="Sel1-like"/>
</dbReference>
<dbReference type="InterPro" id="IPR050767">
    <property type="entry name" value="Sel1_AlgK"/>
</dbReference>
<dbReference type="InterPro" id="IPR011990">
    <property type="entry name" value="TPR-like_helical_dom_sf"/>
</dbReference>
<dbReference type="SMART" id="SM00671">
    <property type="entry name" value="SEL1"/>
    <property type="match status" value="6"/>
</dbReference>
<dbReference type="Gene3D" id="1.25.40.10">
    <property type="entry name" value="Tetratricopeptide repeat domain"/>
    <property type="match status" value="1"/>
</dbReference>
<proteinExistence type="inferred from homology"/>